<evidence type="ECO:0000256" key="3">
    <source>
        <dbReference type="ARBA" id="ARBA00023002"/>
    </source>
</evidence>
<keyword evidence="5" id="KW-1185">Reference proteome</keyword>
<dbReference type="PANTHER" id="PTHR43539">
    <property type="entry name" value="FLAVIN-BINDING MONOOXYGENASE-LIKE PROTEIN (AFU_ORTHOLOGUE AFUA_4G09220)"/>
    <property type="match status" value="1"/>
</dbReference>
<dbReference type="OrthoDB" id="74360at2759"/>
<dbReference type="EMBL" id="SGPM01000198">
    <property type="protein sequence ID" value="THH28159.1"/>
    <property type="molecule type" value="Genomic_DNA"/>
</dbReference>
<dbReference type="InterPro" id="IPR020946">
    <property type="entry name" value="Flavin_mOase-like"/>
</dbReference>
<gene>
    <name evidence="4" type="ORF">EUX98_g6026</name>
</gene>
<dbReference type="SUPFAM" id="SSF54427">
    <property type="entry name" value="NTF2-like"/>
    <property type="match status" value="1"/>
</dbReference>
<dbReference type="GO" id="GO:0004499">
    <property type="term" value="F:N,N-dimethylaniline monooxygenase activity"/>
    <property type="evidence" value="ECO:0007669"/>
    <property type="project" value="InterPro"/>
</dbReference>
<reference evidence="4 5" key="1">
    <citation type="submission" date="2019-02" db="EMBL/GenBank/DDBJ databases">
        <title>Genome sequencing of the rare red list fungi Antrodiella citrinella (Flaviporus citrinellus).</title>
        <authorList>
            <person name="Buettner E."/>
            <person name="Kellner H."/>
        </authorList>
    </citation>
    <scope>NUCLEOTIDE SEQUENCE [LARGE SCALE GENOMIC DNA]</scope>
    <source>
        <strain evidence="4 5">DSM 108506</strain>
    </source>
</reference>
<comment type="caution">
    <text evidence="4">The sequence shown here is derived from an EMBL/GenBank/DDBJ whole genome shotgun (WGS) entry which is preliminary data.</text>
</comment>
<keyword evidence="2" id="KW-0274">FAD</keyword>
<evidence type="ECO:0008006" key="6">
    <source>
        <dbReference type="Google" id="ProtNLM"/>
    </source>
</evidence>
<dbReference type="SUPFAM" id="SSF51905">
    <property type="entry name" value="FAD/NAD(P)-binding domain"/>
    <property type="match status" value="2"/>
</dbReference>
<dbReference type="InterPro" id="IPR032710">
    <property type="entry name" value="NTF2-like_dom_sf"/>
</dbReference>
<evidence type="ECO:0000256" key="2">
    <source>
        <dbReference type="ARBA" id="ARBA00022827"/>
    </source>
</evidence>
<organism evidence="4 5">
    <name type="scientific">Antrodiella citrinella</name>
    <dbReference type="NCBI Taxonomy" id="2447956"/>
    <lineage>
        <taxon>Eukaryota</taxon>
        <taxon>Fungi</taxon>
        <taxon>Dikarya</taxon>
        <taxon>Basidiomycota</taxon>
        <taxon>Agaricomycotina</taxon>
        <taxon>Agaricomycetes</taxon>
        <taxon>Polyporales</taxon>
        <taxon>Steccherinaceae</taxon>
        <taxon>Antrodiella</taxon>
    </lineage>
</organism>
<dbReference type="PRINTS" id="PR00411">
    <property type="entry name" value="PNDRDTASEI"/>
</dbReference>
<dbReference type="Pfam" id="PF00743">
    <property type="entry name" value="FMO-like"/>
    <property type="match status" value="1"/>
</dbReference>
<evidence type="ECO:0000313" key="4">
    <source>
        <dbReference type="EMBL" id="THH28159.1"/>
    </source>
</evidence>
<dbReference type="Proteomes" id="UP000308730">
    <property type="component" value="Unassembled WGS sequence"/>
</dbReference>
<dbReference type="Gene3D" id="3.50.50.60">
    <property type="entry name" value="FAD/NAD(P)-binding domain"/>
    <property type="match status" value="1"/>
</dbReference>
<evidence type="ECO:0000256" key="1">
    <source>
        <dbReference type="ARBA" id="ARBA00022630"/>
    </source>
</evidence>
<dbReference type="GO" id="GO:0050661">
    <property type="term" value="F:NADP binding"/>
    <property type="evidence" value="ECO:0007669"/>
    <property type="project" value="InterPro"/>
</dbReference>
<evidence type="ECO:0000313" key="5">
    <source>
        <dbReference type="Proteomes" id="UP000308730"/>
    </source>
</evidence>
<keyword evidence="3" id="KW-0560">Oxidoreductase</keyword>
<protein>
    <recommendedName>
        <fullName evidence="6">FAD/NAD(P)-binding domain-containing protein</fullName>
    </recommendedName>
</protein>
<dbReference type="InterPro" id="IPR050982">
    <property type="entry name" value="Auxin_biosynth/cation_transpt"/>
</dbReference>
<sequence>MSPIPYLPISDRLTSPFPPNLDVTDVARTWLAAFAHAVRSRDVSKILDCIHSEGWWRDLFALTWDMRTFHGEDQIRAFLADRVVNVDDEIQFDVRGDKVVEAALHQFFPGLQFVRVQFSFQTKVGEGLGVAFLLPSSSGWKAFILATHLEALKNHPERAGLLRSFEPNHGKWEESRRREQAFEGVDPEVIIVGAGHSGLDLAARLKCLGVRTLLVDKSDRVGDTWRGRYEALCLHDPIWFDHMPYLPFPSTWPVYIPAKKLADWLEYYAKAMELNVWNASAVTSAKRNATTGKWSVTIKSTKTGEERVMTTDHVIFALGFGGGQIKMPQFPGRDTFKGQVLHSSQHHSAKDHLGKKVVVVGACTSAHDVAADYAEHGVDVTLFQRSSTYIMTTKEGMPRLMKPVYWEGGPPTDVVDRLNDSLPIKFRKLLGALAAQAIKQADKKLIDDLHAVGYKTNMGEDDSGLLWSGLKRGGGYYLDVGACQMIIDGKIKLKNDAQLERYTPTGLQFSNGSTVEADVVLFATGFGDPRETVRLIVGDAVADRIPKVWGINEEGEISGCWRELGTDGLWYMAGNFAWARFFSKHLALQIKAKQEGIFGTRYSAPYMY</sequence>
<dbReference type="PANTHER" id="PTHR43539:SF26">
    <property type="entry name" value="MONOOXYGENASE, PUTATIVE-RELATED"/>
    <property type="match status" value="1"/>
</dbReference>
<name>A0A4S4MQC3_9APHY</name>
<dbReference type="AlphaFoldDB" id="A0A4S4MQC3"/>
<proteinExistence type="predicted"/>
<dbReference type="GO" id="GO:0050660">
    <property type="term" value="F:flavin adenine dinucleotide binding"/>
    <property type="evidence" value="ECO:0007669"/>
    <property type="project" value="InterPro"/>
</dbReference>
<dbReference type="InterPro" id="IPR036188">
    <property type="entry name" value="FAD/NAD-bd_sf"/>
</dbReference>
<keyword evidence="1" id="KW-0285">Flavoprotein</keyword>
<accession>A0A4S4MQC3</accession>